<comment type="function">
    <text evidence="2 9">Transcriptional regulator.</text>
</comment>
<dbReference type="HOGENOM" id="CLU_113319_1_2_2"/>
<dbReference type="GO" id="GO:0003700">
    <property type="term" value="F:DNA-binding transcription factor activity"/>
    <property type="evidence" value="ECO:0007669"/>
    <property type="project" value="UniProtKB-UniRule"/>
</dbReference>
<evidence type="ECO:0000259" key="11">
    <source>
        <dbReference type="Pfam" id="PF08753"/>
    </source>
</evidence>
<evidence type="ECO:0000256" key="8">
    <source>
        <dbReference type="ARBA" id="ARBA00023163"/>
    </source>
</evidence>
<keyword evidence="5" id="KW-0479">Metal-binding</keyword>
<dbReference type="GO" id="GO:0010045">
    <property type="term" value="P:response to nickel cation"/>
    <property type="evidence" value="ECO:0007669"/>
    <property type="project" value="InterPro"/>
</dbReference>
<comment type="cofactor">
    <cofactor evidence="1">
        <name>Ni(2+)</name>
        <dbReference type="ChEBI" id="CHEBI:49786"/>
    </cofactor>
</comment>
<dbReference type="PANTHER" id="PTHR34719:SF2">
    <property type="entry name" value="NICKEL-RESPONSIVE REGULATOR"/>
    <property type="match status" value="1"/>
</dbReference>
<dbReference type="GO" id="GO:0003677">
    <property type="term" value="F:DNA binding"/>
    <property type="evidence" value="ECO:0007669"/>
    <property type="project" value="UniProtKB-KW"/>
</dbReference>
<reference evidence="12 13" key="1">
    <citation type="submission" date="2014-07" db="EMBL/GenBank/DDBJ databases">
        <title>Methanogenic archaea and the global carbon cycle.</title>
        <authorList>
            <person name="Henriksen J.R."/>
            <person name="Luke J."/>
            <person name="Reinhart S."/>
            <person name="Benedict M.N."/>
            <person name="Youngblut N.D."/>
            <person name="Metcalf M.E."/>
            <person name="Whitaker R.J."/>
            <person name="Metcalf W.W."/>
        </authorList>
    </citation>
    <scope>NUCLEOTIDE SEQUENCE [LARGE SCALE GENOMIC DNA]</scope>
    <source>
        <strain evidence="12 13">Z-761</strain>
    </source>
</reference>
<dbReference type="InterPro" id="IPR013321">
    <property type="entry name" value="Arc_rbn_hlx_hlx"/>
</dbReference>
<dbReference type="InterPro" id="IPR045865">
    <property type="entry name" value="ACT-like_dom_sf"/>
</dbReference>
<dbReference type="NCBIfam" id="NF001884">
    <property type="entry name" value="PRK00630.1"/>
    <property type="match status" value="1"/>
</dbReference>
<dbReference type="EMBL" id="CP009520">
    <property type="protein sequence ID" value="AKB43895.1"/>
    <property type="molecule type" value="Genomic_DNA"/>
</dbReference>
<dbReference type="GO" id="GO:0016151">
    <property type="term" value="F:nickel cation binding"/>
    <property type="evidence" value="ECO:0007669"/>
    <property type="project" value="UniProtKB-UniRule"/>
</dbReference>
<dbReference type="InterPro" id="IPR022988">
    <property type="entry name" value="Ni_resp_reg_NikR"/>
</dbReference>
<accession>A0A0E3Q3G8</accession>
<dbReference type="PANTHER" id="PTHR34719">
    <property type="entry name" value="NICKEL-RESPONSIVE REGULATOR"/>
    <property type="match status" value="1"/>
</dbReference>
<comment type="caution">
    <text evidence="9">Lacks conserved residue(s) required for the propagation of feature annotation.</text>
</comment>
<dbReference type="InterPro" id="IPR010985">
    <property type="entry name" value="Ribbon_hlx_hlx"/>
</dbReference>
<feature type="domain" description="Transcription factor NikR nickel binding C-terminal" evidence="11">
    <location>
        <begin position="59"/>
        <end position="135"/>
    </location>
</feature>
<keyword evidence="8 9" id="KW-0804">Transcription</keyword>
<evidence type="ECO:0000259" key="10">
    <source>
        <dbReference type="Pfam" id="PF01402"/>
    </source>
</evidence>
<sequence>MIETELMRIGVSLPDTLLSKFDEIVEKRGYSSRSEGMRDAIKSYISHYEWINDVKGDRIGTIAVIYDNTKKGLSNILTNIQHNYSHLIRSSVHVYLDHENCFELIFINGKGEDIAELAESIIALKGVKFSKLTTISLNK</sequence>
<proteinExistence type="inferred from homology"/>
<dbReference type="SUPFAM" id="SSF47598">
    <property type="entry name" value="Ribbon-helix-helix"/>
    <property type="match status" value="1"/>
</dbReference>
<evidence type="ECO:0000313" key="13">
    <source>
        <dbReference type="Proteomes" id="UP000033096"/>
    </source>
</evidence>
<dbReference type="PATRIC" id="fig|1434123.4.peg.1963"/>
<dbReference type="Proteomes" id="UP000033096">
    <property type="component" value="Chromosome"/>
</dbReference>
<dbReference type="AlphaFoldDB" id="A0A0E3Q3G8"/>
<evidence type="ECO:0000256" key="7">
    <source>
        <dbReference type="ARBA" id="ARBA00023125"/>
    </source>
</evidence>
<comment type="similarity">
    <text evidence="3 9">Belongs to the transcriptional regulatory CopG/NikR family.</text>
</comment>
<name>A0A0E3Q3G8_9EURY</name>
<dbReference type="NCBIfam" id="NF003381">
    <property type="entry name" value="PRK04460.1"/>
    <property type="match status" value="1"/>
</dbReference>
<evidence type="ECO:0000256" key="1">
    <source>
        <dbReference type="ARBA" id="ARBA00001967"/>
    </source>
</evidence>
<dbReference type="HAMAP" id="MF_00476">
    <property type="entry name" value="NikR"/>
    <property type="match status" value="1"/>
</dbReference>
<keyword evidence="7 9" id="KW-0238">DNA-binding</keyword>
<dbReference type="NCBIfam" id="NF002815">
    <property type="entry name" value="PRK02967.1"/>
    <property type="match status" value="1"/>
</dbReference>
<dbReference type="CDD" id="cd22231">
    <property type="entry name" value="RHH_NikR_HicB-like"/>
    <property type="match status" value="1"/>
</dbReference>
<dbReference type="Gene3D" id="1.10.1220.10">
    <property type="entry name" value="Met repressor-like"/>
    <property type="match status" value="1"/>
</dbReference>
<dbReference type="NCBIfam" id="NF002169">
    <property type="entry name" value="PRK01002.1"/>
    <property type="match status" value="1"/>
</dbReference>
<dbReference type="SUPFAM" id="SSF55021">
    <property type="entry name" value="ACT-like"/>
    <property type="match status" value="1"/>
</dbReference>
<dbReference type="InterPro" id="IPR014864">
    <property type="entry name" value="TF_NikR_Ni-bd_C"/>
</dbReference>
<evidence type="ECO:0000313" key="12">
    <source>
        <dbReference type="EMBL" id="AKB43895.1"/>
    </source>
</evidence>
<evidence type="ECO:0000256" key="6">
    <source>
        <dbReference type="ARBA" id="ARBA00023015"/>
    </source>
</evidence>
<dbReference type="KEGG" id="mvc:MSVAZ_1626"/>
<dbReference type="InterPro" id="IPR050192">
    <property type="entry name" value="CopG/NikR_regulator"/>
</dbReference>
<dbReference type="Gene3D" id="3.30.70.1150">
    <property type="entry name" value="ACT-like. Chain A, domain 2"/>
    <property type="match status" value="1"/>
</dbReference>
<keyword evidence="13" id="KW-1185">Reference proteome</keyword>
<evidence type="ECO:0000256" key="9">
    <source>
        <dbReference type="HAMAP-Rule" id="MF_00476"/>
    </source>
</evidence>
<protein>
    <recommendedName>
        <fullName evidence="9">Putative nickel-responsive regulator</fullName>
    </recommendedName>
</protein>
<organism evidence="12 13">
    <name type="scientific">Methanosarcina vacuolata Z-761</name>
    <dbReference type="NCBI Taxonomy" id="1434123"/>
    <lineage>
        <taxon>Archaea</taxon>
        <taxon>Methanobacteriati</taxon>
        <taxon>Methanobacteriota</taxon>
        <taxon>Stenosarchaea group</taxon>
        <taxon>Methanomicrobia</taxon>
        <taxon>Methanosarcinales</taxon>
        <taxon>Methanosarcinaceae</taxon>
        <taxon>Methanosarcina</taxon>
    </lineage>
</organism>
<evidence type="ECO:0000256" key="4">
    <source>
        <dbReference type="ARBA" id="ARBA00022596"/>
    </source>
</evidence>
<dbReference type="InterPro" id="IPR002145">
    <property type="entry name" value="CopG"/>
</dbReference>
<dbReference type="Pfam" id="PF08753">
    <property type="entry name" value="NikR_C"/>
    <property type="match status" value="1"/>
</dbReference>
<keyword evidence="4" id="KW-0533">Nickel</keyword>
<feature type="domain" description="Ribbon-helix-helix protein CopG" evidence="10">
    <location>
        <begin position="7"/>
        <end position="45"/>
    </location>
</feature>
<gene>
    <name evidence="12" type="ORF">MSVAZ_1626</name>
</gene>
<evidence type="ECO:0000256" key="3">
    <source>
        <dbReference type="ARBA" id="ARBA00008478"/>
    </source>
</evidence>
<evidence type="ECO:0000256" key="5">
    <source>
        <dbReference type="ARBA" id="ARBA00022723"/>
    </source>
</evidence>
<dbReference type="Pfam" id="PF01402">
    <property type="entry name" value="RHH_1"/>
    <property type="match status" value="1"/>
</dbReference>
<dbReference type="InterPro" id="IPR027271">
    <property type="entry name" value="Acetolactate_synth/TF_NikR_C"/>
</dbReference>
<keyword evidence="6 9" id="KW-0805">Transcription regulation</keyword>
<evidence type="ECO:0000256" key="2">
    <source>
        <dbReference type="ARBA" id="ARBA00002339"/>
    </source>
</evidence>